<dbReference type="AlphaFoldDB" id="A0A2I0IAD2"/>
<reference evidence="1 2" key="1">
    <citation type="submission" date="2017-11" db="EMBL/GenBank/DDBJ databases">
        <title>De-novo sequencing of pomegranate (Punica granatum L.) genome.</title>
        <authorList>
            <person name="Akparov Z."/>
            <person name="Amiraslanov A."/>
            <person name="Hajiyeva S."/>
            <person name="Abbasov M."/>
            <person name="Kaur K."/>
            <person name="Hamwieh A."/>
            <person name="Solovyev V."/>
            <person name="Salamov A."/>
            <person name="Braich B."/>
            <person name="Kosarev P."/>
            <person name="Mahmoud A."/>
            <person name="Hajiyev E."/>
            <person name="Babayeva S."/>
            <person name="Izzatullayeva V."/>
            <person name="Mammadov A."/>
            <person name="Mammadov A."/>
            <person name="Sharifova S."/>
            <person name="Ojaghi J."/>
            <person name="Eynullazada K."/>
            <person name="Bayramov B."/>
            <person name="Abdulazimova A."/>
            <person name="Shahmuradov I."/>
        </authorList>
    </citation>
    <scope>NUCLEOTIDE SEQUENCE [LARGE SCALE GENOMIC DNA]</scope>
    <source>
        <strain evidence="2">cv. AG2017</strain>
        <tissue evidence="1">Leaf</tissue>
    </source>
</reference>
<gene>
    <name evidence="1" type="ORF">CRG98_039281</name>
</gene>
<comment type="caution">
    <text evidence="1">The sequence shown here is derived from an EMBL/GenBank/DDBJ whole genome shotgun (WGS) entry which is preliminary data.</text>
</comment>
<accession>A0A2I0IAD2</accession>
<proteinExistence type="predicted"/>
<sequence>MGKRNEINKTPNKKPLKARLPPKRGEVKFRIFKLLVEKLVSLCQCVCSPPMADLGEAAIFGRYGLNRIIIGKMESQELKRERRMWATRENGKSRAKESLLPVMASGLIDETAFGRLAAASLPSVKRCTGMRGVEEEEK</sequence>
<protein>
    <submittedName>
        <fullName evidence="1">Uncharacterized protein</fullName>
    </submittedName>
</protein>
<evidence type="ECO:0000313" key="1">
    <source>
        <dbReference type="EMBL" id="PKI40326.1"/>
    </source>
</evidence>
<keyword evidence="2" id="KW-1185">Reference proteome</keyword>
<dbReference type="Proteomes" id="UP000233551">
    <property type="component" value="Unassembled WGS sequence"/>
</dbReference>
<organism evidence="1 2">
    <name type="scientific">Punica granatum</name>
    <name type="common">Pomegranate</name>
    <dbReference type="NCBI Taxonomy" id="22663"/>
    <lineage>
        <taxon>Eukaryota</taxon>
        <taxon>Viridiplantae</taxon>
        <taxon>Streptophyta</taxon>
        <taxon>Embryophyta</taxon>
        <taxon>Tracheophyta</taxon>
        <taxon>Spermatophyta</taxon>
        <taxon>Magnoliopsida</taxon>
        <taxon>eudicotyledons</taxon>
        <taxon>Gunneridae</taxon>
        <taxon>Pentapetalae</taxon>
        <taxon>rosids</taxon>
        <taxon>malvids</taxon>
        <taxon>Myrtales</taxon>
        <taxon>Lythraceae</taxon>
        <taxon>Punica</taxon>
    </lineage>
</organism>
<evidence type="ECO:0000313" key="2">
    <source>
        <dbReference type="Proteomes" id="UP000233551"/>
    </source>
</evidence>
<dbReference type="EMBL" id="PGOL01003604">
    <property type="protein sequence ID" value="PKI40326.1"/>
    <property type="molecule type" value="Genomic_DNA"/>
</dbReference>
<name>A0A2I0IAD2_PUNGR</name>